<evidence type="ECO:0000313" key="2">
    <source>
        <dbReference type="EMBL" id="KAF3597777.1"/>
    </source>
</evidence>
<name>A0ABQ7ELD7_BRACR</name>
<accession>A0ABQ7ELD7</accession>
<dbReference type="EMBL" id="QGKV02000299">
    <property type="protein sequence ID" value="KAF3597777.1"/>
    <property type="molecule type" value="Genomic_DNA"/>
</dbReference>
<gene>
    <name evidence="2" type="ORF">DY000_02020431</name>
</gene>
<comment type="caution">
    <text evidence="2">The sequence shown here is derived from an EMBL/GenBank/DDBJ whole genome shotgun (WGS) entry which is preliminary data.</text>
</comment>
<proteinExistence type="predicted"/>
<sequence length="871" mass="97394">MLQITMNPDPGLSMVSEHSHPLDSAFPDSTSNSKSMDEMTALLMKWSTEDKKEYEIRRKEKSLMDELFTRVQIGLQQVKSSLRELRENMVLEDETDSDPLPENVKPVCENLNQSSKKSDLDPAEQIPEGFELVKGRILQIEATEPFDPVETSGNPLRSSVEHLVCESPFKALDIDRSLKAPITLPTSRERRTLAVERCYKGRKRKMGFDFQIEDGDDSILCLSMLFGNDKKVSDNVGCKETKLKRWLNRFEELDPSLELYVWDPGQAEVAKKLLELLKNAHSKKSLFNGAEAETREQEHDPGGSLSGLAFEVFVADTGWERGIELAGLRNKGEFSGHNMSLGQFTAGIAAVNLVARLPQSNENEQLKRVESDSTSPCCAWEPGGSVRGYVVGIPRHQCGDNDMFCSETDKMETAEQFKLATGLKKIGTEHRDVILLLGVCVSAKFCHGLEIALSVEMISPCPLTPEMITFTGTSPNDFEGGYEFLYLLSLACEVGIHALIRQGGSRVIASKGGSRVIASKVSVPLNGLVKHEAPMDRLVSEFYNEVKLEVCSRFSHEDKAVILPGSIIKKLDGEKVVRQQHTYKTLQWAVLISKGCQNAVCKKEKNNGGSVRSPAVAEKRFSHSVLWLRDGSALGLRDGSALGETHTEMKLCNKLLAKPGKEDGNKSLEKRAVRFYMKENLIDAQLTFKEEMMARGCLALSKEMEDSERGGNLAKTTMVSFENHSISISTYEAFQSPRPPELSLFIVRFRHWMSKKLEVGVVEKKTRATLSSSDKTWSEVYGAFSSIRSWRTWCRNRIEDQFLFSRADIFITEMALLIKVAGADNDTRGEDLEPAGGKLYLLDCSFLISSRCNNFWFAPDTDMLCSVTWML</sequence>
<reference evidence="2 3" key="1">
    <citation type="journal article" date="2020" name="BMC Genomics">
        <title>Intraspecific diversification of the crop wild relative Brassica cretica Lam. using demographic model selection.</title>
        <authorList>
            <person name="Kioukis A."/>
            <person name="Michalopoulou V.A."/>
            <person name="Briers L."/>
            <person name="Pirintsos S."/>
            <person name="Studholme D.J."/>
            <person name="Pavlidis P."/>
            <person name="Sarris P.F."/>
        </authorList>
    </citation>
    <scope>NUCLEOTIDE SEQUENCE [LARGE SCALE GENOMIC DNA]</scope>
    <source>
        <strain evidence="3">cv. PFS-1207/04</strain>
    </source>
</reference>
<dbReference type="Proteomes" id="UP000266723">
    <property type="component" value="Unassembled WGS sequence"/>
</dbReference>
<evidence type="ECO:0000256" key="1">
    <source>
        <dbReference type="SAM" id="MobiDB-lite"/>
    </source>
</evidence>
<feature type="region of interest" description="Disordered" evidence="1">
    <location>
        <begin position="1"/>
        <end position="34"/>
    </location>
</feature>
<evidence type="ECO:0000313" key="3">
    <source>
        <dbReference type="Proteomes" id="UP000266723"/>
    </source>
</evidence>
<keyword evidence="3" id="KW-1185">Reference proteome</keyword>
<protein>
    <submittedName>
        <fullName evidence="2">Uncharacterized protein</fullName>
    </submittedName>
</protein>
<organism evidence="2 3">
    <name type="scientific">Brassica cretica</name>
    <name type="common">Mustard</name>
    <dbReference type="NCBI Taxonomy" id="69181"/>
    <lineage>
        <taxon>Eukaryota</taxon>
        <taxon>Viridiplantae</taxon>
        <taxon>Streptophyta</taxon>
        <taxon>Embryophyta</taxon>
        <taxon>Tracheophyta</taxon>
        <taxon>Spermatophyta</taxon>
        <taxon>Magnoliopsida</taxon>
        <taxon>eudicotyledons</taxon>
        <taxon>Gunneridae</taxon>
        <taxon>Pentapetalae</taxon>
        <taxon>rosids</taxon>
        <taxon>malvids</taxon>
        <taxon>Brassicales</taxon>
        <taxon>Brassicaceae</taxon>
        <taxon>Brassiceae</taxon>
        <taxon>Brassica</taxon>
    </lineage>
</organism>